<sequence length="238" mass="26230">MDSLFGNRRISLSALKDFSKLDNPTRHHLKNVYSCLAASMMAAAVGSSVHLFTSILKGGFLSGIASLGLLIALAVTPNNGKNQSKRFGILMGFALCCGLSLGPLMDLVIEVDPSIVVTAFFATVMIFACFTVSALWAEQRSVLYLGGTLASGLSILLLLGFVNIFVGSFFIYQLHLYGGLLLFCGFVMYDTQLIVEKHRNGDKDFIWHSVDLFLDFINIFRRIMIILAQNKESKKKRN</sequence>
<dbReference type="EMBL" id="DS469532">
    <property type="protein sequence ID" value="EDO45792.1"/>
    <property type="molecule type" value="Genomic_DNA"/>
</dbReference>
<dbReference type="InterPro" id="IPR006214">
    <property type="entry name" value="Bax_inhibitor_1-related"/>
</dbReference>
<dbReference type="STRING" id="45351.A7RRN6"/>
<reference evidence="7 8" key="1">
    <citation type="journal article" date="2007" name="Science">
        <title>Sea anemone genome reveals ancestral eumetazoan gene repertoire and genomic organization.</title>
        <authorList>
            <person name="Putnam N.H."/>
            <person name="Srivastava M."/>
            <person name="Hellsten U."/>
            <person name="Dirks B."/>
            <person name="Chapman J."/>
            <person name="Salamov A."/>
            <person name="Terry A."/>
            <person name="Shapiro H."/>
            <person name="Lindquist E."/>
            <person name="Kapitonov V.V."/>
            <person name="Jurka J."/>
            <person name="Genikhovich G."/>
            <person name="Grigoriev I.V."/>
            <person name="Lucas S.M."/>
            <person name="Steele R.E."/>
            <person name="Finnerty J.R."/>
            <person name="Technau U."/>
            <person name="Martindale M.Q."/>
            <person name="Rokhsar D.S."/>
        </authorList>
    </citation>
    <scope>NUCLEOTIDE SEQUENCE [LARGE SCALE GENOMIC DNA]</scope>
    <source>
        <strain evidence="8">CH2 X CH6</strain>
    </source>
</reference>
<keyword evidence="5 6" id="KW-0472">Membrane</keyword>
<dbReference type="GO" id="GO:0005262">
    <property type="term" value="F:calcium channel activity"/>
    <property type="evidence" value="ECO:0000318"/>
    <property type="project" value="GO_Central"/>
</dbReference>
<keyword evidence="3 6" id="KW-0812">Transmembrane</keyword>
<dbReference type="GO" id="GO:2001234">
    <property type="term" value="P:negative regulation of apoptotic signaling pathway"/>
    <property type="evidence" value="ECO:0000318"/>
    <property type="project" value="GO_Central"/>
</dbReference>
<evidence type="ECO:0000256" key="5">
    <source>
        <dbReference type="ARBA" id="ARBA00023136"/>
    </source>
</evidence>
<dbReference type="PANTHER" id="PTHR23291">
    <property type="entry name" value="BAX INHIBITOR-RELATED"/>
    <property type="match status" value="1"/>
</dbReference>
<evidence type="ECO:0000256" key="6">
    <source>
        <dbReference type="RuleBase" id="RU004379"/>
    </source>
</evidence>
<accession>A7RRN6</accession>
<organism evidence="7 8">
    <name type="scientific">Nematostella vectensis</name>
    <name type="common">Starlet sea anemone</name>
    <dbReference type="NCBI Taxonomy" id="45351"/>
    <lineage>
        <taxon>Eukaryota</taxon>
        <taxon>Metazoa</taxon>
        <taxon>Cnidaria</taxon>
        <taxon>Anthozoa</taxon>
        <taxon>Hexacorallia</taxon>
        <taxon>Actiniaria</taxon>
        <taxon>Edwardsiidae</taxon>
        <taxon>Nematostella</taxon>
    </lineage>
</organism>
<evidence type="ECO:0000256" key="3">
    <source>
        <dbReference type="ARBA" id="ARBA00022692"/>
    </source>
</evidence>
<evidence type="ECO:0000256" key="4">
    <source>
        <dbReference type="ARBA" id="ARBA00022989"/>
    </source>
</evidence>
<feature type="transmembrane region" description="Helical" evidence="6">
    <location>
        <begin position="87"/>
        <end position="109"/>
    </location>
</feature>
<evidence type="ECO:0000256" key="1">
    <source>
        <dbReference type="ARBA" id="ARBA00004141"/>
    </source>
</evidence>
<dbReference type="OrthoDB" id="1277691at2759"/>
<feature type="transmembrane region" description="Helical" evidence="6">
    <location>
        <begin position="115"/>
        <end position="136"/>
    </location>
</feature>
<dbReference type="Proteomes" id="UP000001593">
    <property type="component" value="Unassembled WGS sequence"/>
</dbReference>
<comment type="similarity">
    <text evidence="2 6">Belongs to the BI1 family.</text>
</comment>
<keyword evidence="8" id="KW-1185">Reference proteome</keyword>
<dbReference type="KEGG" id="nve:5517928"/>
<proteinExistence type="inferred from homology"/>
<feature type="transmembrane region" description="Helical" evidence="6">
    <location>
        <begin position="58"/>
        <end position="75"/>
    </location>
</feature>
<evidence type="ECO:0000313" key="8">
    <source>
        <dbReference type="Proteomes" id="UP000001593"/>
    </source>
</evidence>
<keyword evidence="4 6" id="KW-1133">Transmembrane helix</keyword>
<dbReference type="PANTHER" id="PTHR23291:SF32">
    <property type="entry name" value="BAX INHIBITOR 1"/>
    <property type="match status" value="1"/>
</dbReference>
<dbReference type="OMA" id="SRDFIMH"/>
<dbReference type="GO" id="GO:0005789">
    <property type="term" value="C:endoplasmic reticulum membrane"/>
    <property type="evidence" value="ECO:0000318"/>
    <property type="project" value="GO_Central"/>
</dbReference>
<name>A7RRN6_NEMVE</name>
<feature type="transmembrane region" description="Helical" evidence="6">
    <location>
        <begin position="170"/>
        <end position="189"/>
    </location>
</feature>
<protein>
    <recommendedName>
        <fullName evidence="9">Bax inhibitor 1</fullName>
    </recommendedName>
</protein>
<evidence type="ECO:0000256" key="2">
    <source>
        <dbReference type="ARBA" id="ARBA00010350"/>
    </source>
</evidence>
<dbReference type="eggNOG" id="KOG1629">
    <property type="taxonomic scope" value="Eukaryota"/>
</dbReference>
<evidence type="ECO:0000313" key="7">
    <source>
        <dbReference type="EMBL" id="EDO45792.1"/>
    </source>
</evidence>
<dbReference type="HOGENOM" id="CLU_061277_0_0_1"/>
<dbReference type="PhylomeDB" id="A7RRN6"/>
<dbReference type="AlphaFoldDB" id="A7RRN6"/>
<gene>
    <name evidence="7" type="ORF">NEMVEDRAFT_v1g240213</name>
</gene>
<feature type="transmembrane region" description="Helical" evidence="6">
    <location>
        <begin position="143"/>
        <end position="164"/>
    </location>
</feature>
<dbReference type="InParanoid" id="A7RRN6"/>
<dbReference type="CDD" id="cd10430">
    <property type="entry name" value="BI-1"/>
    <property type="match status" value="1"/>
</dbReference>
<feature type="transmembrane region" description="Helical" evidence="6">
    <location>
        <begin position="32"/>
        <end position="52"/>
    </location>
</feature>
<dbReference type="GO" id="GO:0034620">
    <property type="term" value="P:cellular response to unfolded protein"/>
    <property type="evidence" value="ECO:0000318"/>
    <property type="project" value="GO_Central"/>
</dbReference>
<dbReference type="GO" id="GO:0060698">
    <property type="term" value="F:endoribonuclease inhibitor activity"/>
    <property type="evidence" value="ECO:0000318"/>
    <property type="project" value="GO_Central"/>
</dbReference>
<evidence type="ECO:0008006" key="9">
    <source>
        <dbReference type="Google" id="ProtNLM"/>
    </source>
</evidence>
<dbReference type="Pfam" id="PF01027">
    <property type="entry name" value="Bax1-I"/>
    <property type="match status" value="1"/>
</dbReference>
<comment type="subcellular location">
    <subcellularLocation>
        <location evidence="1">Membrane</location>
        <topology evidence="1">Multi-pass membrane protein</topology>
    </subcellularLocation>
</comment>